<dbReference type="Proteomes" id="UP001152798">
    <property type="component" value="Chromosome 5"/>
</dbReference>
<feature type="compositionally biased region" description="Basic and acidic residues" evidence="1">
    <location>
        <begin position="1"/>
        <end position="10"/>
    </location>
</feature>
<sequence>MKVPQEDPHISNKTKGRPDIIAFTSNVKMRKFHRSN</sequence>
<feature type="region of interest" description="Disordered" evidence="1">
    <location>
        <begin position="1"/>
        <end position="36"/>
    </location>
</feature>
<accession>A0A9P0HHI5</accession>
<proteinExistence type="predicted"/>
<gene>
    <name evidence="2" type="ORF">NEZAVI_LOCUS10621</name>
</gene>
<evidence type="ECO:0000313" key="3">
    <source>
        <dbReference type="Proteomes" id="UP001152798"/>
    </source>
</evidence>
<organism evidence="2 3">
    <name type="scientific">Nezara viridula</name>
    <name type="common">Southern green stink bug</name>
    <name type="synonym">Cimex viridulus</name>
    <dbReference type="NCBI Taxonomy" id="85310"/>
    <lineage>
        <taxon>Eukaryota</taxon>
        <taxon>Metazoa</taxon>
        <taxon>Ecdysozoa</taxon>
        <taxon>Arthropoda</taxon>
        <taxon>Hexapoda</taxon>
        <taxon>Insecta</taxon>
        <taxon>Pterygota</taxon>
        <taxon>Neoptera</taxon>
        <taxon>Paraneoptera</taxon>
        <taxon>Hemiptera</taxon>
        <taxon>Heteroptera</taxon>
        <taxon>Panheteroptera</taxon>
        <taxon>Pentatomomorpha</taxon>
        <taxon>Pentatomoidea</taxon>
        <taxon>Pentatomidae</taxon>
        <taxon>Pentatominae</taxon>
        <taxon>Nezara</taxon>
    </lineage>
</organism>
<name>A0A9P0HHI5_NEZVI</name>
<evidence type="ECO:0000256" key="1">
    <source>
        <dbReference type="SAM" id="MobiDB-lite"/>
    </source>
</evidence>
<protein>
    <submittedName>
        <fullName evidence="2">Uncharacterized protein</fullName>
    </submittedName>
</protein>
<dbReference type="AlphaFoldDB" id="A0A9P0HHI5"/>
<evidence type="ECO:0000313" key="2">
    <source>
        <dbReference type="EMBL" id="CAH1401646.1"/>
    </source>
</evidence>
<dbReference type="EMBL" id="OV725081">
    <property type="protein sequence ID" value="CAH1401646.1"/>
    <property type="molecule type" value="Genomic_DNA"/>
</dbReference>
<keyword evidence="3" id="KW-1185">Reference proteome</keyword>
<reference evidence="2" key="1">
    <citation type="submission" date="2022-01" db="EMBL/GenBank/DDBJ databases">
        <authorList>
            <person name="King R."/>
        </authorList>
    </citation>
    <scope>NUCLEOTIDE SEQUENCE</scope>
</reference>